<evidence type="ECO:0000313" key="9">
    <source>
        <dbReference type="Proteomes" id="UP000242793"/>
    </source>
</evidence>
<dbReference type="GO" id="GO:0046872">
    <property type="term" value="F:metal ion binding"/>
    <property type="evidence" value="ECO:0007669"/>
    <property type="project" value="UniProtKB-KW"/>
</dbReference>
<keyword evidence="6" id="KW-0411">Iron-sulfur</keyword>
<evidence type="ECO:0000256" key="4">
    <source>
        <dbReference type="ARBA" id="ARBA00022723"/>
    </source>
</evidence>
<comment type="cofactor">
    <cofactor evidence="1">
        <name>[4Fe-4S] cluster</name>
        <dbReference type="ChEBI" id="CHEBI:49883"/>
    </cofactor>
</comment>
<evidence type="ECO:0000313" key="8">
    <source>
        <dbReference type="EMBL" id="ARC53291.1"/>
    </source>
</evidence>
<evidence type="ECO:0000256" key="2">
    <source>
        <dbReference type="ARBA" id="ARBA00022485"/>
    </source>
</evidence>
<gene>
    <name evidence="8" type="ORF">AOQ87_01175</name>
</gene>
<dbReference type="InterPro" id="IPR013785">
    <property type="entry name" value="Aldolase_TIM"/>
</dbReference>
<dbReference type="GO" id="GO:0030488">
    <property type="term" value="P:tRNA methylation"/>
    <property type="evidence" value="ECO:0007669"/>
    <property type="project" value="TreeGrafter"/>
</dbReference>
<dbReference type="InterPro" id="IPR058240">
    <property type="entry name" value="rSAM_sf"/>
</dbReference>
<dbReference type="Gene3D" id="3.20.20.70">
    <property type="entry name" value="Aldolase class I"/>
    <property type="match status" value="1"/>
</dbReference>
<keyword evidence="9" id="KW-1185">Reference proteome</keyword>
<dbReference type="InterPro" id="IPR040072">
    <property type="entry name" value="Methyltransferase_A"/>
</dbReference>
<dbReference type="SUPFAM" id="SSF102114">
    <property type="entry name" value="Radical SAM enzymes"/>
    <property type="match status" value="1"/>
</dbReference>
<dbReference type="InterPro" id="IPR007197">
    <property type="entry name" value="rSAM"/>
</dbReference>
<dbReference type="Proteomes" id="UP000242793">
    <property type="component" value="Chromosome"/>
</dbReference>
<name>A0A1V0HKP4_9ENTR</name>
<dbReference type="PANTHER" id="PTHR30544">
    <property type="entry name" value="23S RRNA METHYLTRANSFERASE"/>
    <property type="match status" value="1"/>
</dbReference>
<evidence type="ECO:0000256" key="1">
    <source>
        <dbReference type="ARBA" id="ARBA00001966"/>
    </source>
</evidence>
<keyword evidence="4" id="KW-0479">Metal-binding</keyword>
<evidence type="ECO:0000256" key="6">
    <source>
        <dbReference type="ARBA" id="ARBA00023014"/>
    </source>
</evidence>
<dbReference type="AlphaFoldDB" id="A0A1V0HKP4"/>
<dbReference type="STRING" id="428411.AOQ87_01175"/>
<dbReference type="RefSeq" id="WP_052471815.1">
    <property type="nucleotide sequence ID" value="NZ_CP012839.1"/>
</dbReference>
<evidence type="ECO:0000259" key="7">
    <source>
        <dbReference type="PROSITE" id="PS51918"/>
    </source>
</evidence>
<dbReference type="GO" id="GO:0070475">
    <property type="term" value="P:rRNA base methylation"/>
    <property type="evidence" value="ECO:0007669"/>
    <property type="project" value="TreeGrafter"/>
</dbReference>
<evidence type="ECO:0000256" key="3">
    <source>
        <dbReference type="ARBA" id="ARBA00022691"/>
    </source>
</evidence>
<reference evidence="8 9" key="1">
    <citation type="submission" date="2015-10" db="EMBL/GenBank/DDBJ databases">
        <title>Survey of human and primate louse endosymbionts.</title>
        <authorList>
            <person name="Boyd B.M."/>
        </authorList>
    </citation>
    <scope>NUCLEOTIDE SEQUENCE [LARGE SCALE GENOMIC DNA]</scope>
    <source>
        <strain evidence="8 9">PTSK</strain>
    </source>
</reference>
<dbReference type="EMBL" id="CP012839">
    <property type="protein sequence ID" value="ARC53291.1"/>
    <property type="molecule type" value="Genomic_DNA"/>
</dbReference>
<dbReference type="PANTHER" id="PTHR30544:SF5">
    <property type="entry name" value="RADICAL SAM CORE DOMAIN-CONTAINING PROTEIN"/>
    <property type="match status" value="1"/>
</dbReference>
<dbReference type="Pfam" id="PF04055">
    <property type="entry name" value="Radical_SAM"/>
    <property type="match status" value="1"/>
</dbReference>
<feature type="domain" description="Radical SAM core" evidence="7">
    <location>
        <begin position="1"/>
        <end position="229"/>
    </location>
</feature>
<evidence type="ECO:0000256" key="5">
    <source>
        <dbReference type="ARBA" id="ARBA00023004"/>
    </source>
</evidence>
<protein>
    <recommendedName>
        <fullName evidence="7">Radical SAM core domain-containing protein</fullName>
    </recommendedName>
</protein>
<dbReference type="CDD" id="cd01335">
    <property type="entry name" value="Radical_SAM"/>
    <property type="match status" value="1"/>
</dbReference>
<keyword evidence="3" id="KW-0949">S-adenosyl-L-methionine</keyword>
<dbReference type="KEGG" id="rped:AOQ87_01175"/>
<accession>A0A1V0HKP4</accession>
<organism evidence="8 9">
    <name type="scientific">Candidatus Riesia pediculischaeffi</name>
    <dbReference type="NCBI Taxonomy" id="428411"/>
    <lineage>
        <taxon>Bacteria</taxon>
        <taxon>Pseudomonadati</taxon>
        <taxon>Pseudomonadota</taxon>
        <taxon>Gammaproteobacteria</taxon>
        <taxon>Enterobacterales</taxon>
        <taxon>Enterobacteriaceae</taxon>
        <taxon>Candidatus Riesia</taxon>
    </lineage>
</organism>
<sequence>MKCRFCFVSNKRFRRNLKVSEIVGQIWTAGKRLRERFLSEHIKRSNSLPFTNIVIMGTGEPLFNFNNIIRSIRIVADHHGFNFSEKKIVLSTSGISPMIEKLLEYSNVGLAISLHAPNDEIRSSIMPINRKYNVQSILDSIHRCQKRHVGTKNITIEYVMLKKINDDLRCAYQLAKILKGLSVKINLIPFNPVDGVDYECSTAERTHQFLKILKKFGFVTTVRKTKGLDIRASCGQLSYR</sequence>
<dbReference type="PROSITE" id="PS51918">
    <property type="entry name" value="RADICAL_SAM"/>
    <property type="match status" value="1"/>
</dbReference>
<dbReference type="GO" id="GO:0051539">
    <property type="term" value="F:4 iron, 4 sulfur cluster binding"/>
    <property type="evidence" value="ECO:0007669"/>
    <property type="project" value="UniProtKB-KW"/>
</dbReference>
<proteinExistence type="predicted"/>
<keyword evidence="5" id="KW-0408">Iron</keyword>
<keyword evidence="2" id="KW-0004">4Fe-4S</keyword>
<dbReference type="GO" id="GO:0003824">
    <property type="term" value="F:catalytic activity"/>
    <property type="evidence" value="ECO:0007669"/>
    <property type="project" value="InterPro"/>
</dbReference>